<dbReference type="EMBL" id="BQNB010019526">
    <property type="protein sequence ID" value="GJT86225.1"/>
    <property type="molecule type" value="Genomic_DNA"/>
</dbReference>
<evidence type="ECO:0000256" key="1">
    <source>
        <dbReference type="SAM" id="MobiDB-lite"/>
    </source>
</evidence>
<sequence length="85" mass="9571">MAIILLSSSEAPLFPSLEYTPTYIDAYSYAGGWSRVNTPRRVNGVMSYFQLGDEGAATTSKVVEAEPHSCSQLRSRRRHFRRNQS</sequence>
<feature type="compositionally biased region" description="Basic residues" evidence="1">
    <location>
        <begin position="74"/>
        <end position="85"/>
    </location>
</feature>
<organism evidence="2 3">
    <name type="scientific">Tanacetum coccineum</name>
    <dbReference type="NCBI Taxonomy" id="301880"/>
    <lineage>
        <taxon>Eukaryota</taxon>
        <taxon>Viridiplantae</taxon>
        <taxon>Streptophyta</taxon>
        <taxon>Embryophyta</taxon>
        <taxon>Tracheophyta</taxon>
        <taxon>Spermatophyta</taxon>
        <taxon>Magnoliopsida</taxon>
        <taxon>eudicotyledons</taxon>
        <taxon>Gunneridae</taxon>
        <taxon>Pentapetalae</taxon>
        <taxon>asterids</taxon>
        <taxon>campanulids</taxon>
        <taxon>Asterales</taxon>
        <taxon>Asteraceae</taxon>
        <taxon>Asteroideae</taxon>
        <taxon>Anthemideae</taxon>
        <taxon>Anthemidinae</taxon>
        <taxon>Tanacetum</taxon>
    </lineage>
</organism>
<dbReference type="Proteomes" id="UP001151760">
    <property type="component" value="Unassembled WGS sequence"/>
</dbReference>
<keyword evidence="3" id="KW-1185">Reference proteome</keyword>
<gene>
    <name evidence="2" type="ORF">Tco_1067942</name>
</gene>
<name>A0ABQ5HEB5_9ASTR</name>
<evidence type="ECO:0000313" key="3">
    <source>
        <dbReference type="Proteomes" id="UP001151760"/>
    </source>
</evidence>
<feature type="region of interest" description="Disordered" evidence="1">
    <location>
        <begin position="60"/>
        <end position="85"/>
    </location>
</feature>
<reference evidence="2" key="2">
    <citation type="submission" date="2022-01" db="EMBL/GenBank/DDBJ databases">
        <authorList>
            <person name="Yamashiro T."/>
            <person name="Shiraishi A."/>
            <person name="Satake H."/>
            <person name="Nakayama K."/>
        </authorList>
    </citation>
    <scope>NUCLEOTIDE SEQUENCE</scope>
</reference>
<proteinExistence type="predicted"/>
<reference evidence="2" key="1">
    <citation type="journal article" date="2022" name="Int. J. Mol. Sci.">
        <title>Draft Genome of Tanacetum Coccineum: Genomic Comparison of Closely Related Tanacetum-Family Plants.</title>
        <authorList>
            <person name="Yamashiro T."/>
            <person name="Shiraishi A."/>
            <person name="Nakayama K."/>
            <person name="Satake H."/>
        </authorList>
    </citation>
    <scope>NUCLEOTIDE SEQUENCE</scope>
</reference>
<protein>
    <submittedName>
        <fullName evidence="2">Uncharacterized protein</fullName>
    </submittedName>
</protein>
<evidence type="ECO:0000313" key="2">
    <source>
        <dbReference type="EMBL" id="GJT86225.1"/>
    </source>
</evidence>
<comment type="caution">
    <text evidence="2">The sequence shown here is derived from an EMBL/GenBank/DDBJ whole genome shotgun (WGS) entry which is preliminary data.</text>
</comment>
<accession>A0ABQ5HEB5</accession>